<accession>A0A2P2Q2M7</accession>
<dbReference type="AlphaFoldDB" id="A0A2P2Q2M7"/>
<reference evidence="1" key="1">
    <citation type="submission" date="2018-02" db="EMBL/GenBank/DDBJ databases">
        <title>Rhizophora mucronata_Transcriptome.</title>
        <authorList>
            <person name="Meera S.P."/>
            <person name="Sreeshan A."/>
            <person name="Augustine A."/>
        </authorList>
    </citation>
    <scope>NUCLEOTIDE SEQUENCE</scope>
    <source>
        <tissue evidence="1">Leaf</tissue>
    </source>
</reference>
<proteinExistence type="predicted"/>
<evidence type="ECO:0000313" key="1">
    <source>
        <dbReference type="EMBL" id="MBX61250.1"/>
    </source>
</evidence>
<sequence length="67" mass="7568">MLLGIAVGMAAKEEDPVWLCWFCPEETSIFMCGEREKPNQLVLFLLLSSSLLMDFISLVCLCCCDNF</sequence>
<dbReference type="EMBL" id="GGEC01080766">
    <property type="protein sequence ID" value="MBX61250.1"/>
    <property type="molecule type" value="Transcribed_RNA"/>
</dbReference>
<organism evidence="1">
    <name type="scientific">Rhizophora mucronata</name>
    <name type="common">Asiatic mangrove</name>
    <dbReference type="NCBI Taxonomy" id="61149"/>
    <lineage>
        <taxon>Eukaryota</taxon>
        <taxon>Viridiplantae</taxon>
        <taxon>Streptophyta</taxon>
        <taxon>Embryophyta</taxon>
        <taxon>Tracheophyta</taxon>
        <taxon>Spermatophyta</taxon>
        <taxon>Magnoliopsida</taxon>
        <taxon>eudicotyledons</taxon>
        <taxon>Gunneridae</taxon>
        <taxon>Pentapetalae</taxon>
        <taxon>rosids</taxon>
        <taxon>fabids</taxon>
        <taxon>Malpighiales</taxon>
        <taxon>Rhizophoraceae</taxon>
        <taxon>Rhizophora</taxon>
    </lineage>
</organism>
<protein>
    <submittedName>
        <fullName evidence="1">Uncharacterized protein</fullName>
    </submittedName>
</protein>
<name>A0A2P2Q2M7_RHIMU</name>